<dbReference type="PANTHER" id="PTHR21521:SF0">
    <property type="entry name" value="AMUN, ISOFORM A"/>
    <property type="match status" value="1"/>
</dbReference>
<gene>
    <name evidence="2" type="ORF">R3P38DRAFT_1182068</name>
</gene>
<comment type="caution">
    <text evidence="2">The sequence shown here is derived from an EMBL/GenBank/DDBJ whole genome shotgun (WGS) entry which is preliminary data.</text>
</comment>
<keyword evidence="3" id="KW-1185">Reference proteome</keyword>
<evidence type="ECO:0008006" key="4">
    <source>
        <dbReference type="Google" id="ProtNLM"/>
    </source>
</evidence>
<dbReference type="Proteomes" id="UP001362999">
    <property type="component" value="Unassembled WGS sequence"/>
</dbReference>
<organism evidence="2 3">
    <name type="scientific">Favolaschia claudopus</name>
    <dbReference type="NCBI Taxonomy" id="2862362"/>
    <lineage>
        <taxon>Eukaryota</taxon>
        <taxon>Fungi</taxon>
        <taxon>Dikarya</taxon>
        <taxon>Basidiomycota</taxon>
        <taxon>Agaricomycotina</taxon>
        <taxon>Agaricomycetes</taxon>
        <taxon>Agaricomycetidae</taxon>
        <taxon>Agaricales</taxon>
        <taxon>Marasmiineae</taxon>
        <taxon>Mycenaceae</taxon>
        <taxon>Favolaschia</taxon>
    </lineage>
</organism>
<evidence type="ECO:0000313" key="3">
    <source>
        <dbReference type="Proteomes" id="UP001362999"/>
    </source>
</evidence>
<sequence length="261" mass="28223">MPPRKKQKTASTSTSSTVSAPANFPNASVLLRGLSNYSLAISLRSKEHIKKPEELITLDEWLTNTESGLLSKIMSSQEVTAADMTSLMKWKLLRGKSRPTLLALIASNQETLVVKSTTTALKKVCDAGGDLDGALLGLPEACALKGVGAATASALLTLQPPHLLPFMSDEAASFFESSIGKIKYTDAFYKKFAAAMIAGVRRLNVDSEEEARWDSMKLERALFAIAILKKHGQERVLDSDSDPDAALPSASQSLKRRREAD</sequence>
<name>A0AAW0DY40_9AGAR</name>
<evidence type="ECO:0000313" key="2">
    <source>
        <dbReference type="EMBL" id="KAK7057636.1"/>
    </source>
</evidence>
<protein>
    <recommendedName>
        <fullName evidence="4">HhH-GPD domain-containing protein</fullName>
    </recommendedName>
</protein>
<accession>A0AAW0DY40</accession>
<evidence type="ECO:0000256" key="1">
    <source>
        <dbReference type="SAM" id="MobiDB-lite"/>
    </source>
</evidence>
<dbReference type="AlphaFoldDB" id="A0AAW0DY40"/>
<proteinExistence type="predicted"/>
<feature type="region of interest" description="Disordered" evidence="1">
    <location>
        <begin position="234"/>
        <end position="261"/>
    </location>
</feature>
<reference evidence="2 3" key="1">
    <citation type="journal article" date="2024" name="J Genomics">
        <title>Draft genome sequencing and assembly of Favolaschia claudopus CIRM-BRFM 2984 isolated from oak limbs.</title>
        <authorList>
            <person name="Navarro D."/>
            <person name="Drula E."/>
            <person name="Chaduli D."/>
            <person name="Cazenave R."/>
            <person name="Ahrendt S."/>
            <person name="Wang J."/>
            <person name="Lipzen A."/>
            <person name="Daum C."/>
            <person name="Barry K."/>
            <person name="Grigoriev I.V."/>
            <person name="Favel A."/>
            <person name="Rosso M.N."/>
            <person name="Martin F."/>
        </authorList>
    </citation>
    <scope>NUCLEOTIDE SEQUENCE [LARGE SCALE GENOMIC DNA]</scope>
    <source>
        <strain evidence="2 3">CIRM-BRFM 2984</strain>
    </source>
</reference>
<dbReference type="EMBL" id="JAWWNJ010000004">
    <property type="protein sequence ID" value="KAK7057636.1"/>
    <property type="molecule type" value="Genomic_DNA"/>
</dbReference>
<dbReference type="PANTHER" id="PTHR21521">
    <property type="entry name" value="AMUN, ISOFORM A"/>
    <property type="match status" value="1"/>
</dbReference>